<protein>
    <submittedName>
        <fullName evidence="2">Uncharacterized protein</fullName>
    </submittedName>
</protein>
<organism evidence="2 3">
    <name type="scientific">Citrullus colocynthis</name>
    <name type="common">colocynth</name>
    <dbReference type="NCBI Taxonomy" id="252529"/>
    <lineage>
        <taxon>Eukaryota</taxon>
        <taxon>Viridiplantae</taxon>
        <taxon>Streptophyta</taxon>
        <taxon>Embryophyta</taxon>
        <taxon>Tracheophyta</taxon>
        <taxon>Spermatophyta</taxon>
        <taxon>Magnoliopsida</taxon>
        <taxon>eudicotyledons</taxon>
        <taxon>Gunneridae</taxon>
        <taxon>Pentapetalae</taxon>
        <taxon>rosids</taxon>
        <taxon>fabids</taxon>
        <taxon>Cucurbitales</taxon>
        <taxon>Cucurbitaceae</taxon>
        <taxon>Benincaseae</taxon>
        <taxon>Citrullus</taxon>
    </lineage>
</organism>
<evidence type="ECO:0000313" key="2">
    <source>
        <dbReference type="EMBL" id="CAK9326782.1"/>
    </source>
</evidence>
<feature type="compositionally biased region" description="Basic and acidic residues" evidence="1">
    <location>
        <begin position="16"/>
        <end position="26"/>
    </location>
</feature>
<feature type="region of interest" description="Disordered" evidence="1">
    <location>
        <begin position="1"/>
        <end position="32"/>
    </location>
</feature>
<feature type="region of interest" description="Disordered" evidence="1">
    <location>
        <begin position="47"/>
        <end position="112"/>
    </location>
</feature>
<keyword evidence="3" id="KW-1185">Reference proteome</keyword>
<name>A0ABP0Z837_9ROSI</name>
<sequence length="146" mass="17053">MQSSILEKEEEEEEGIRESNKKKESESESGMEMKVIEVDKMEFWPLQHPLEPDDEDHPVICPMPNSTSLLDHEGTMHNGKRTPESWRKRTEVSREVKAAAETRPVRKRHHRTLSRPDHLMAGMSPQPTTQNFTIFQMLQQLDKFES</sequence>
<dbReference type="Proteomes" id="UP001642487">
    <property type="component" value="Chromosome 7"/>
</dbReference>
<gene>
    <name evidence="2" type="ORF">CITCOLO1_LOCUS19140</name>
</gene>
<proteinExistence type="predicted"/>
<dbReference type="PANTHER" id="PTHR34196">
    <property type="entry name" value="OS02G0697700 PROTEIN"/>
    <property type="match status" value="1"/>
</dbReference>
<evidence type="ECO:0000256" key="1">
    <source>
        <dbReference type="SAM" id="MobiDB-lite"/>
    </source>
</evidence>
<dbReference type="PANTHER" id="PTHR34196:SF4">
    <property type="entry name" value="OS06G0208200 PROTEIN"/>
    <property type="match status" value="1"/>
</dbReference>
<evidence type="ECO:0000313" key="3">
    <source>
        <dbReference type="Proteomes" id="UP001642487"/>
    </source>
</evidence>
<feature type="compositionally biased region" description="Basic and acidic residues" evidence="1">
    <location>
        <begin position="70"/>
        <end position="104"/>
    </location>
</feature>
<accession>A0ABP0Z837</accession>
<dbReference type="EMBL" id="OZ021741">
    <property type="protein sequence ID" value="CAK9326782.1"/>
    <property type="molecule type" value="Genomic_DNA"/>
</dbReference>
<reference evidence="2 3" key="1">
    <citation type="submission" date="2024-03" db="EMBL/GenBank/DDBJ databases">
        <authorList>
            <person name="Gkanogiannis A."/>
            <person name="Becerra Lopez-Lavalle L."/>
        </authorList>
    </citation>
    <scope>NUCLEOTIDE SEQUENCE [LARGE SCALE GENOMIC DNA]</scope>
</reference>